<evidence type="ECO:0000313" key="4">
    <source>
        <dbReference type="Proteomes" id="UP001201262"/>
    </source>
</evidence>
<dbReference type="PROSITE" id="PS00036">
    <property type="entry name" value="BZIP_BASIC"/>
    <property type="match status" value="1"/>
</dbReference>
<dbReference type="InterPro" id="IPR021833">
    <property type="entry name" value="DUF3425"/>
</dbReference>
<proteinExistence type="predicted"/>
<dbReference type="AlphaFoldDB" id="A0AAD4KMR3"/>
<dbReference type="EMBL" id="JAJTJA010000012">
    <property type="protein sequence ID" value="KAH8691515.1"/>
    <property type="molecule type" value="Genomic_DNA"/>
</dbReference>
<dbReference type="PANTHER" id="PTHR38116:SF1">
    <property type="entry name" value="BZIP DOMAIN-CONTAINING PROTEIN"/>
    <property type="match status" value="1"/>
</dbReference>
<sequence length="314" mass="35032">MSESYSEANVAERRRLQNRLSQRASRTRKAKQALLAGVARRPRGRPRKTDLDKDNDLLPVEKANEPAVNGPHVIQSAVISTQIFQDASSKSDITQSRNLSICSCDAAEMLQLIGRLSIGVYHGMHTDADPSADMLFSLTQFNVLRAMYTNISLLGLTMDDIKSDMVSTFSCSNIQDLKPPSSLPPSLAPTQLQKSIIHHPWIDPFPLPTFRDTLLLASGLYDEEELCNDLVGQCGGGQGQVGIIIWGQPWDPHAWEMSEKFARKWHWLFGGCQELLDSTNYWRSQRGEPSMSSVYGFNIAPAEVIWRPRSSSSL</sequence>
<gene>
    <name evidence="3" type="ORF">BGW36DRAFT_465243</name>
</gene>
<dbReference type="CDD" id="cd14688">
    <property type="entry name" value="bZIP_YAP"/>
    <property type="match status" value="1"/>
</dbReference>
<dbReference type="Pfam" id="PF11905">
    <property type="entry name" value="DUF3425"/>
    <property type="match status" value="1"/>
</dbReference>
<organism evidence="3 4">
    <name type="scientific">Talaromyces proteolyticus</name>
    <dbReference type="NCBI Taxonomy" id="1131652"/>
    <lineage>
        <taxon>Eukaryota</taxon>
        <taxon>Fungi</taxon>
        <taxon>Dikarya</taxon>
        <taxon>Ascomycota</taxon>
        <taxon>Pezizomycotina</taxon>
        <taxon>Eurotiomycetes</taxon>
        <taxon>Eurotiomycetidae</taxon>
        <taxon>Eurotiales</taxon>
        <taxon>Trichocomaceae</taxon>
        <taxon>Talaromyces</taxon>
        <taxon>Talaromyces sect. Bacilispori</taxon>
    </lineage>
</organism>
<feature type="region of interest" description="Disordered" evidence="1">
    <location>
        <begin position="1"/>
        <end position="55"/>
    </location>
</feature>
<evidence type="ECO:0000313" key="3">
    <source>
        <dbReference type="EMBL" id="KAH8691515.1"/>
    </source>
</evidence>
<dbReference type="Proteomes" id="UP001201262">
    <property type="component" value="Unassembled WGS sequence"/>
</dbReference>
<feature type="domain" description="BZIP" evidence="2">
    <location>
        <begin position="13"/>
        <end position="28"/>
    </location>
</feature>
<evidence type="ECO:0000256" key="1">
    <source>
        <dbReference type="SAM" id="MobiDB-lite"/>
    </source>
</evidence>
<name>A0AAD4KMR3_9EURO</name>
<dbReference type="GO" id="GO:0003700">
    <property type="term" value="F:DNA-binding transcription factor activity"/>
    <property type="evidence" value="ECO:0007669"/>
    <property type="project" value="InterPro"/>
</dbReference>
<dbReference type="InterPro" id="IPR004827">
    <property type="entry name" value="bZIP"/>
</dbReference>
<reference evidence="3" key="1">
    <citation type="submission" date="2021-12" db="EMBL/GenBank/DDBJ databases">
        <title>Convergent genome expansion in fungi linked to evolution of root-endophyte symbiosis.</title>
        <authorList>
            <consortium name="DOE Joint Genome Institute"/>
            <person name="Ke Y.-H."/>
            <person name="Bonito G."/>
            <person name="Liao H.-L."/>
            <person name="Looney B."/>
            <person name="Rojas-Flechas A."/>
            <person name="Nash J."/>
            <person name="Hameed K."/>
            <person name="Schadt C."/>
            <person name="Martin F."/>
            <person name="Crous P.W."/>
            <person name="Miettinen O."/>
            <person name="Magnuson J.K."/>
            <person name="Labbe J."/>
            <person name="Jacobson D."/>
            <person name="Doktycz M.J."/>
            <person name="Veneault-Fourrey C."/>
            <person name="Kuo A."/>
            <person name="Mondo S."/>
            <person name="Calhoun S."/>
            <person name="Riley R."/>
            <person name="Ohm R."/>
            <person name="LaButti K."/>
            <person name="Andreopoulos B."/>
            <person name="Pangilinan J."/>
            <person name="Nolan M."/>
            <person name="Tritt A."/>
            <person name="Clum A."/>
            <person name="Lipzen A."/>
            <person name="Daum C."/>
            <person name="Barry K."/>
            <person name="Grigoriev I.V."/>
            <person name="Vilgalys R."/>
        </authorList>
    </citation>
    <scope>NUCLEOTIDE SEQUENCE</scope>
    <source>
        <strain evidence="3">PMI_201</strain>
    </source>
</reference>
<protein>
    <recommendedName>
        <fullName evidence="2">BZIP domain-containing protein</fullName>
    </recommendedName>
</protein>
<dbReference type="PANTHER" id="PTHR38116">
    <property type="entry name" value="CHROMOSOME 7, WHOLE GENOME SHOTGUN SEQUENCE"/>
    <property type="match status" value="1"/>
</dbReference>
<comment type="caution">
    <text evidence="3">The sequence shown here is derived from an EMBL/GenBank/DDBJ whole genome shotgun (WGS) entry which is preliminary data.</text>
</comment>
<evidence type="ECO:0000259" key="2">
    <source>
        <dbReference type="PROSITE" id="PS00036"/>
    </source>
</evidence>
<keyword evidence="4" id="KW-1185">Reference proteome</keyword>
<dbReference type="GeneID" id="70252575"/>
<accession>A0AAD4KMR3</accession>
<dbReference type="RefSeq" id="XP_046067607.1">
    <property type="nucleotide sequence ID" value="XM_046222288.1"/>
</dbReference>